<reference evidence="2 3" key="1">
    <citation type="submission" date="2018-06" db="EMBL/GenBank/DDBJ databases">
        <authorList>
            <consortium name="Pathogen Informatics"/>
            <person name="Doyle S."/>
        </authorList>
    </citation>
    <scope>NUCLEOTIDE SEQUENCE [LARGE SCALE GENOMIC DNA]</scope>
    <source>
        <strain evidence="2 3">NCTC13773</strain>
    </source>
</reference>
<proteinExistence type="predicted"/>
<dbReference type="SUPFAM" id="SSF55718">
    <property type="entry name" value="SCP-like"/>
    <property type="match status" value="1"/>
</dbReference>
<dbReference type="AlphaFoldDB" id="A0AA94M1K2"/>
<dbReference type="Proteomes" id="UP000249013">
    <property type="component" value="Chromosome 1"/>
</dbReference>
<dbReference type="InterPro" id="IPR036527">
    <property type="entry name" value="SCP2_sterol-bd_dom_sf"/>
</dbReference>
<dbReference type="EMBL" id="LS483409">
    <property type="protein sequence ID" value="SQG78594.1"/>
    <property type="molecule type" value="Genomic_DNA"/>
</dbReference>
<evidence type="ECO:0000313" key="3">
    <source>
        <dbReference type="Proteomes" id="UP000249013"/>
    </source>
</evidence>
<accession>A0AA94M1K2</accession>
<sequence length="115" mass="13143">MTKESIPSAENFFQEYWKDAKTKEDGLAEELCGTLQFDFRPSEDGVFVIRVENGKLLPLERTAVPNPTMSIRVGFPDFYKVKIGEEKFWKLLLFRKVKISGDKSFTKNFAAAGIN</sequence>
<dbReference type="RefSeq" id="WP_077496145.1">
    <property type="nucleotide sequence ID" value="NZ_LS483409.1"/>
</dbReference>
<name>A0AA94M1K2_9STRE</name>
<dbReference type="Pfam" id="PF02036">
    <property type="entry name" value="SCP2"/>
    <property type="match status" value="1"/>
</dbReference>
<organism evidence="2 3">
    <name type="scientific">Streptococcus gallolyticus</name>
    <dbReference type="NCBI Taxonomy" id="315405"/>
    <lineage>
        <taxon>Bacteria</taxon>
        <taxon>Bacillati</taxon>
        <taxon>Bacillota</taxon>
        <taxon>Bacilli</taxon>
        <taxon>Lactobacillales</taxon>
        <taxon>Streptococcaceae</taxon>
        <taxon>Streptococcus</taxon>
    </lineage>
</organism>
<protein>
    <recommendedName>
        <fullName evidence="1">SCP2 domain-containing protein</fullName>
    </recommendedName>
</protein>
<dbReference type="InterPro" id="IPR003033">
    <property type="entry name" value="SCP2_sterol-bd_dom"/>
</dbReference>
<evidence type="ECO:0000313" key="2">
    <source>
        <dbReference type="EMBL" id="SQG78594.1"/>
    </source>
</evidence>
<feature type="domain" description="SCP2" evidence="1">
    <location>
        <begin position="21"/>
        <end position="110"/>
    </location>
</feature>
<evidence type="ECO:0000259" key="1">
    <source>
        <dbReference type="Pfam" id="PF02036"/>
    </source>
</evidence>
<gene>
    <name evidence="2" type="ORF">NCTC13773_00360</name>
</gene>
<dbReference type="Gene3D" id="3.30.1050.10">
    <property type="entry name" value="SCP2 sterol-binding domain"/>
    <property type="match status" value="1"/>
</dbReference>